<sequence length="213" mass="22136">MLTVLTGTGLSAAAGINAYIPLLLVGLVARFTDLLPIGAGWQWLEHPVTLVALTVLLCVEFLADKFPVVDSVNDVVQTVVRPTSGGITFGAGASSVTLEEVATLGEAASGDGSLWPIVSGVVIAFALHIVKSLARPLINAVTAGVGGAVTSIAEDVSSLVLAALAILIPIVVLLFVPAFVFLVVWLVRTRRRRKRAKATQREGAGTAPHPWTS</sequence>
<accession>A0A3N0DYQ9</accession>
<feature type="transmembrane region" description="Helical" evidence="1">
    <location>
        <begin position="137"/>
        <end position="153"/>
    </location>
</feature>
<keyword evidence="1" id="KW-0812">Transmembrane</keyword>
<keyword evidence="1" id="KW-1133">Transmembrane helix</keyword>
<evidence type="ECO:0000313" key="4">
    <source>
        <dbReference type="Proteomes" id="UP000269198"/>
    </source>
</evidence>
<gene>
    <name evidence="3" type="ORF">EFW17_22270</name>
</gene>
<feature type="transmembrane region" description="Helical" evidence="1">
    <location>
        <begin position="159"/>
        <end position="187"/>
    </location>
</feature>
<name>A0A3N0DYQ9_9ACTN</name>
<dbReference type="RefSeq" id="WP_123203402.1">
    <property type="nucleotide sequence ID" value="NZ_RJMB01000034.1"/>
</dbReference>
<proteinExistence type="predicted"/>
<organism evidence="3 4">
    <name type="scientific">Halostreptopolyspora alba</name>
    <dbReference type="NCBI Taxonomy" id="2487137"/>
    <lineage>
        <taxon>Bacteria</taxon>
        <taxon>Bacillati</taxon>
        <taxon>Actinomycetota</taxon>
        <taxon>Actinomycetes</taxon>
        <taxon>Streptosporangiales</taxon>
        <taxon>Nocardiopsidaceae</taxon>
        <taxon>Halostreptopolyspora</taxon>
    </lineage>
</organism>
<feature type="transmembrane region" description="Helical" evidence="1">
    <location>
        <begin position="113"/>
        <end position="130"/>
    </location>
</feature>
<evidence type="ECO:0000259" key="2">
    <source>
        <dbReference type="Pfam" id="PF13548"/>
    </source>
</evidence>
<dbReference type="AlphaFoldDB" id="A0A3N0DYQ9"/>
<dbReference type="EMBL" id="RJMB01000034">
    <property type="protein sequence ID" value="RNL80750.1"/>
    <property type="molecule type" value="Genomic_DNA"/>
</dbReference>
<feature type="transmembrane region" description="Helical" evidence="1">
    <location>
        <begin position="12"/>
        <end position="31"/>
    </location>
</feature>
<dbReference type="Pfam" id="PF13548">
    <property type="entry name" value="DUF4126"/>
    <property type="match status" value="1"/>
</dbReference>
<protein>
    <submittedName>
        <fullName evidence="3">DUF4126 domain-containing protein</fullName>
    </submittedName>
</protein>
<feature type="domain" description="DUF4126" evidence="2">
    <location>
        <begin position="5"/>
        <end position="188"/>
    </location>
</feature>
<evidence type="ECO:0000256" key="1">
    <source>
        <dbReference type="SAM" id="Phobius"/>
    </source>
</evidence>
<comment type="caution">
    <text evidence="3">The sequence shown here is derived from an EMBL/GenBank/DDBJ whole genome shotgun (WGS) entry which is preliminary data.</text>
</comment>
<dbReference type="InterPro" id="IPR025196">
    <property type="entry name" value="DUF4126"/>
</dbReference>
<reference evidence="3 4" key="1">
    <citation type="submission" date="2018-11" db="EMBL/GenBank/DDBJ databases">
        <title>The genome draft of YIM 96095.</title>
        <authorList>
            <person name="Tang S.-K."/>
            <person name="Chunyu W.-X."/>
            <person name="Feng Y.-Z."/>
        </authorList>
    </citation>
    <scope>NUCLEOTIDE SEQUENCE [LARGE SCALE GENOMIC DNA]</scope>
    <source>
        <strain evidence="3 4">YIM 96095</strain>
    </source>
</reference>
<keyword evidence="1" id="KW-0472">Membrane</keyword>
<dbReference type="Proteomes" id="UP000269198">
    <property type="component" value="Unassembled WGS sequence"/>
</dbReference>
<evidence type="ECO:0000313" key="3">
    <source>
        <dbReference type="EMBL" id="RNL80750.1"/>
    </source>
</evidence>
<dbReference type="OrthoDB" id="161516at2"/>
<keyword evidence="4" id="KW-1185">Reference proteome</keyword>